<dbReference type="RefSeq" id="WP_343076483.1">
    <property type="nucleotide sequence ID" value="NZ_JACHMM010000001.1"/>
</dbReference>
<protein>
    <submittedName>
        <fullName evidence="3">RNA polymerase sigma-70 factor (ECF subfamily)</fullName>
    </submittedName>
</protein>
<dbReference type="SUPFAM" id="SSF54427">
    <property type="entry name" value="NTF2-like"/>
    <property type="match status" value="1"/>
</dbReference>
<name>A0A7W9GMU8_9ACTN</name>
<dbReference type="EMBL" id="JACHMM010000001">
    <property type="protein sequence ID" value="MBB5786441.1"/>
    <property type="molecule type" value="Genomic_DNA"/>
</dbReference>
<dbReference type="GO" id="GO:0006352">
    <property type="term" value="P:DNA-templated transcription initiation"/>
    <property type="evidence" value="ECO:0007669"/>
    <property type="project" value="InterPro"/>
</dbReference>
<accession>A0A7W9GMU8</accession>
<dbReference type="Gene3D" id="3.10.450.50">
    <property type="match status" value="1"/>
</dbReference>
<reference evidence="3 4" key="1">
    <citation type="submission" date="2020-08" db="EMBL/GenBank/DDBJ databases">
        <title>Sequencing the genomes of 1000 actinobacteria strains.</title>
        <authorList>
            <person name="Klenk H.-P."/>
        </authorList>
    </citation>
    <scope>NUCLEOTIDE SEQUENCE [LARGE SCALE GENOMIC DNA]</scope>
    <source>
        <strain evidence="3 4">DSM 102122</strain>
    </source>
</reference>
<dbReference type="InterPro" id="IPR037401">
    <property type="entry name" value="SnoaL-like"/>
</dbReference>
<dbReference type="SUPFAM" id="SSF88946">
    <property type="entry name" value="Sigma2 domain of RNA polymerase sigma factors"/>
    <property type="match status" value="1"/>
</dbReference>
<evidence type="ECO:0000259" key="2">
    <source>
        <dbReference type="Pfam" id="PF12680"/>
    </source>
</evidence>
<evidence type="ECO:0000313" key="3">
    <source>
        <dbReference type="EMBL" id="MBB5786441.1"/>
    </source>
</evidence>
<dbReference type="PANTHER" id="PTHR30173">
    <property type="entry name" value="SIGMA 19 FACTOR"/>
    <property type="match status" value="1"/>
</dbReference>
<dbReference type="InterPro" id="IPR052704">
    <property type="entry name" value="ECF_Sigma-70_Domain"/>
</dbReference>
<evidence type="ECO:0000313" key="4">
    <source>
        <dbReference type="Proteomes" id="UP000542813"/>
    </source>
</evidence>
<keyword evidence="4" id="KW-1185">Reference proteome</keyword>
<feature type="domain" description="SnoaL-like" evidence="2">
    <location>
        <begin position="163"/>
        <end position="255"/>
    </location>
</feature>
<dbReference type="Pfam" id="PF12680">
    <property type="entry name" value="SnoaL_2"/>
    <property type="match status" value="1"/>
</dbReference>
<dbReference type="InterPro" id="IPR007627">
    <property type="entry name" value="RNA_pol_sigma70_r2"/>
</dbReference>
<gene>
    <name evidence="3" type="ORF">HD601_001016</name>
</gene>
<dbReference type="PANTHER" id="PTHR30173:SF36">
    <property type="entry name" value="ECF RNA POLYMERASE SIGMA FACTOR SIGJ"/>
    <property type="match status" value="1"/>
</dbReference>
<comment type="caution">
    <text evidence="3">The sequence shown here is derived from an EMBL/GenBank/DDBJ whole genome shotgun (WGS) entry which is preliminary data.</text>
</comment>
<dbReference type="GO" id="GO:0016987">
    <property type="term" value="F:sigma factor activity"/>
    <property type="evidence" value="ECO:0007669"/>
    <property type="project" value="TreeGrafter"/>
</dbReference>
<sequence length="273" mass="29848">MQETMLRAWRARDRYDESRASVRTWLYSIATNACLTALEGRARRPLPSGLGAPSEDAEAPLTPSFEVPWLHPFPTDPADAVEVRTGLRLALVAAVQVLPPRQRAVLVLREVLQFSAAEARHDGRVGQQRAAAGPGRVAAAGPTASAVAAAPDDPDDPRARAVVDRYARAFEAADVDGLVALLTEDAVLEMPPVALWYRGRDDYGRFMERLFVLRGSDWRTEPVWANGQPAFAAYRAGTLHTLQVFAVDGGRIAHTVVFQDPRVFELFGLAPRS</sequence>
<dbReference type="NCBIfam" id="NF006089">
    <property type="entry name" value="PRK08241.1"/>
    <property type="match status" value="1"/>
</dbReference>
<dbReference type="AlphaFoldDB" id="A0A7W9GMU8"/>
<dbReference type="Proteomes" id="UP000542813">
    <property type="component" value="Unassembled WGS sequence"/>
</dbReference>
<feature type="domain" description="RNA polymerase sigma-70 region 2" evidence="1">
    <location>
        <begin position="1"/>
        <end position="43"/>
    </location>
</feature>
<dbReference type="InterPro" id="IPR013325">
    <property type="entry name" value="RNA_pol_sigma_r2"/>
</dbReference>
<dbReference type="InterPro" id="IPR036388">
    <property type="entry name" value="WH-like_DNA-bd_sf"/>
</dbReference>
<dbReference type="Gene3D" id="1.10.1740.10">
    <property type="match status" value="1"/>
</dbReference>
<dbReference type="Pfam" id="PF04542">
    <property type="entry name" value="Sigma70_r2"/>
    <property type="match status" value="1"/>
</dbReference>
<evidence type="ECO:0000259" key="1">
    <source>
        <dbReference type="Pfam" id="PF04542"/>
    </source>
</evidence>
<proteinExistence type="predicted"/>
<organism evidence="3 4">
    <name type="scientific">Jiangella mangrovi</name>
    <dbReference type="NCBI Taxonomy" id="1524084"/>
    <lineage>
        <taxon>Bacteria</taxon>
        <taxon>Bacillati</taxon>
        <taxon>Actinomycetota</taxon>
        <taxon>Actinomycetes</taxon>
        <taxon>Jiangellales</taxon>
        <taxon>Jiangellaceae</taxon>
        <taxon>Jiangella</taxon>
    </lineage>
</organism>
<dbReference type="InterPro" id="IPR032710">
    <property type="entry name" value="NTF2-like_dom_sf"/>
</dbReference>
<dbReference type="Gene3D" id="1.10.10.10">
    <property type="entry name" value="Winged helix-like DNA-binding domain superfamily/Winged helix DNA-binding domain"/>
    <property type="match status" value="1"/>
</dbReference>